<dbReference type="Gene3D" id="2.40.10.10">
    <property type="entry name" value="Trypsin-like serine proteases"/>
    <property type="match status" value="2"/>
</dbReference>
<feature type="chain" id="PRO_5046900685" evidence="2">
    <location>
        <begin position="30"/>
        <end position="796"/>
    </location>
</feature>
<dbReference type="InterPro" id="IPR043504">
    <property type="entry name" value="Peptidase_S1_PA_chymotrypsin"/>
</dbReference>
<sequence>MPRPARSPLALLTAALVAGAFLVAPAATASAETLPPPTTSTPAPDARPDAEAGDTVELPADAPIMSSYDAASYVAEAAELPAELTEAVERDLGETPEEYLARSNAAADASDVVDALAAGGLEVLGSRLEGTSLVVNVPDEQAAATVESLGATAELGAPAEPDLSGLKLDALADIVGGQGFQFLAQGYTYVCSVGFTGRYKAYPQPQFVTSGHCIEPDHASGTYYYESKQSAAGGTPTRGSIIGAPIADQYKFGGGADVGAVGVSPDWGTRPVVSTWGGGAGALGDGTPVTVKDATTGIVGSPICKSGRTTGWTCGSILVVNESYPVYNHSGTPQYVNLTLTDVCMLPGDSGASALIGDSAFGLGTAGDWVGTCDRGSQPNAISAFFPLITSNGSPSVASALPNWELGVKVATPSYLRPSFVGDSIRGTLAGGGPRHRVLVTIDGTSYSVTPDAKGAWSLPIPSNLQSGRHSFTVGAKWGDVTYSPVVTDSYQLLPRPAVDRIGGATRYDVAATISKRAYPGTAKVVFVAAGSNYPDALSAAPAAVKLGGPLLLTPTDQLLPVVAAEISRLQPTKIVVVGGRFAVNDAVLGQLKALVADTTRIDGDDRFAVSRAVADAAFPTAPLAYTATGANFPDALSAGPAAGAKGAPIVLVNGGAATADRPTLDLFAAKGTTKAVIAGGVYSVSAGVASSLGSAGITVQRLQGDDRFGTSQAVNRSVFTASGTVYLATGYNFPDALAGGVLAGKTKAPLYIVPKDCIPRAVINDIGALKATKVVLLGGADTLTAGVAGLTACTN</sequence>
<reference evidence="3" key="1">
    <citation type="submission" date="2022-08" db="EMBL/GenBank/DDBJ databases">
        <authorList>
            <person name="Deng Y."/>
            <person name="Han X.-F."/>
            <person name="Zhang Y.-Q."/>
        </authorList>
    </citation>
    <scope>NUCLEOTIDE SEQUENCE</scope>
    <source>
        <strain evidence="3">CPCC 205716</strain>
    </source>
</reference>
<dbReference type="InterPro" id="IPR009003">
    <property type="entry name" value="Peptidase_S1_PA"/>
</dbReference>
<gene>
    <name evidence="3" type="ORF">NVV95_16820</name>
</gene>
<dbReference type="SUPFAM" id="SSF50494">
    <property type="entry name" value="Trypsin-like serine proteases"/>
    <property type="match status" value="1"/>
</dbReference>
<evidence type="ECO:0000313" key="4">
    <source>
        <dbReference type="Proteomes" id="UP001165580"/>
    </source>
</evidence>
<dbReference type="EMBL" id="JANTEZ010000009">
    <property type="protein sequence ID" value="MCS5716212.1"/>
    <property type="molecule type" value="Genomic_DNA"/>
</dbReference>
<dbReference type="CDD" id="cd21112">
    <property type="entry name" value="alphaLP-like"/>
    <property type="match status" value="1"/>
</dbReference>
<protein>
    <submittedName>
        <fullName evidence="3">Cell wall-binding repeat-containing protein</fullName>
    </submittedName>
</protein>
<feature type="region of interest" description="Disordered" evidence="1">
    <location>
        <begin position="30"/>
        <end position="53"/>
    </location>
</feature>
<name>A0ABT2GJ21_9MICO</name>
<keyword evidence="4" id="KW-1185">Reference proteome</keyword>
<dbReference type="InterPro" id="IPR007253">
    <property type="entry name" value="Cell_wall-bd_2"/>
</dbReference>
<evidence type="ECO:0000313" key="3">
    <source>
        <dbReference type="EMBL" id="MCS5716212.1"/>
    </source>
</evidence>
<dbReference type="PANTHER" id="PTHR30032">
    <property type="entry name" value="N-ACETYLMURAMOYL-L-ALANINE AMIDASE-RELATED"/>
    <property type="match status" value="1"/>
</dbReference>
<organism evidence="3 4">
    <name type="scientific">Herbiconiux gentiana</name>
    <dbReference type="NCBI Taxonomy" id="2970912"/>
    <lineage>
        <taxon>Bacteria</taxon>
        <taxon>Bacillati</taxon>
        <taxon>Actinomycetota</taxon>
        <taxon>Actinomycetes</taxon>
        <taxon>Micrococcales</taxon>
        <taxon>Microbacteriaceae</taxon>
        <taxon>Herbiconiux</taxon>
    </lineage>
</organism>
<evidence type="ECO:0000256" key="2">
    <source>
        <dbReference type="SAM" id="SignalP"/>
    </source>
</evidence>
<dbReference type="Pfam" id="PF04122">
    <property type="entry name" value="CW_binding_2"/>
    <property type="match status" value="3"/>
</dbReference>
<dbReference type="Gene3D" id="3.40.50.12090">
    <property type="match status" value="2"/>
</dbReference>
<comment type="caution">
    <text evidence="3">The sequence shown here is derived from an EMBL/GenBank/DDBJ whole genome shotgun (WGS) entry which is preliminary data.</text>
</comment>
<dbReference type="InterPro" id="IPR051922">
    <property type="entry name" value="Bact_Sporulation_Assoc"/>
</dbReference>
<proteinExistence type="predicted"/>
<evidence type="ECO:0000256" key="1">
    <source>
        <dbReference type="SAM" id="MobiDB-lite"/>
    </source>
</evidence>
<keyword evidence="2" id="KW-0732">Signal</keyword>
<dbReference type="Proteomes" id="UP001165580">
    <property type="component" value="Unassembled WGS sequence"/>
</dbReference>
<dbReference type="PANTHER" id="PTHR30032:SF8">
    <property type="entry name" value="GERMINATION-SPECIFIC N-ACETYLMURAMOYL-L-ALANINE AMIDASE"/>
    <property type="match status" value="1"/>
</dbReference>
<accession>A0ABT2GJ21</accession>
<feature type="signal peptide" evidence="2">
    <location>
        <begin position="1"/>
        <end position="29"/>
    </location>
</feature>
<dbReference type="RefSeq" id="WP_259487711.1">
    <property type="nucleotide sequence ID" value="NZ_JANTEZ010000009.1"/>
</dbReference>